<evidence type="ECO:0008006" key="3">
    <source>
        <dbReference type="Google" id="ProtNLM"/>
    </source>
</evidence>
<proteinExistence type="predicted"/>
<dbReference type="AlphaFoldDB" id="A0A9W6W1H6"/>
<dbReference type="EMBL" id="BSTX01000001">
    <property type="protein sequence ID" value="GLZ75907.1"/>
    <property type="molecule type" value="Genomic_DNA"/>
</dbReference>
<dbReference type="RefSeq" id="WP_285661123.1">
    <property type="nucleotide sequence ID" value="NZ_BSTX01000001.1"/>
</dbReference>
<gene>
    <name evidence="1" type="ORF">Afil01_07140</name>
</gene>
<sequence length="205" mass="22202">MTTPAKTPGKYAAHLTYGVPSAAPEGGIPFWEIFPYEGELSIKAIEDPVIPEPPRGGEGGRECGECARGDDDGYVWTDANWRLSARREPEALVTLLLTPRGHYDSGDLPAGLSAELGPVMQRVENAMMGLGDIARVHMSKWGDGGSHLHWWFFARPEGLMQFRGTCLALWGDVLPPLPRELWEESLASIASQMTATGGETAGQVV</sequence>
<evidence type="ECO:0000313" key="2">
    <source>
        <dbReference type="Proteomes" id="UP001165079"/>
    </source>
</evidence>
<reference evidence="1" key="1">
    <citation type="submission" date="2023-03" db="EMBL/GenBank/DDBJ databases">
        <title>Actinorhabdospora filicis NBRC 111898.</title>
        <authorList>
            <person name="Ichikawa N."/>
            <person name="Sato H."/>
            <person name="Tonouchi N."/>
        </authorList>
    </citation>
    <scope>NUCLEOTIDE SEQUENCE</scope>
    <source>
        <strain evidence="1">NBRC 111898</strain>
    </source>
</reference>
<accession>A0A9W6W1H6</accession>
<protein>
    <recommendedName>
        <fullName evidence="3">Diadenosine tetraphosphate (Ap4A) hydrolase</fullName>
    </recommendedName>
</protein>
<dbReference type="Gene3D" id="3.30.428.10">
    <property type="entry name" value="HIT-like"/>
    <property type="match status" value="1"/>
</dbReference>
<name>A0A9W6W1H6_9ACTN</name>
<dbReference type="InterPro" id="IPR036265">
    <property type="entry name" value="HIT-like_sf"/>
</dbReference>
<comment type="caution">
    <text evidence="1">The sequence shown here is derived from an EMBL/GenBank/DDBJ whole genome shotgun (WGS) entry which is preliminary data.</text>
</comment>
<evidence type="ECO:0000313" key="1">
    <source>
        <dbReference type="EMBL" id="GLZ75907.1"/>
    </source>
</evidence>
<dbReference type="SUPFAM" id="SSF54197">
    <property type="entry name" value="HIT-like"/>
    <property type="match status" value="1"/>
</dbReference>
<dbReference type="Proteomes" id="UP001165079">
    <property type="component" value="Unassembled WGS sequence"/>
</dbReference>
<keyword evidence="2" id="KW-1185">Reference proteome</keyword>
<organism evidence="1 2">
    <name type="scientific">Actinorhabdospora filicis</name>
    <dbReference type="NCBI Taxonomy" id="1785913"/>
    <lineage>
        <taxon>Bacteria</taxon>
        <taxon>Bacillati</taxon>
        <taxon>Actinomycetota</taxon>
        <taxon>Actinomycetes</taxon>
        <taxon>Micromonosporales</taxon>
        <taxon>Micromonosporaceae</taxon>
        <taxon>Actinorhabdospora</taxon>
    </lineage>
</organism>